<dbReference type="Proteomes" id="UP000308600">
    <property type="component" value="Unassembled WGS sequence"/>
</dbReference>
<sequence length="338" mass="36528">MPLRTLAVTCCDLLRLGLVTSVHALATCIRQPLLLTLMEPLLTLTPLRLSTARKLLLSLENESDIDDGLLGLLLELRQKVECIEGQPYLSPAKQAPLYSLLSIGSPVRHRGLKYPNDESTTCNFASVSDLFGVAFEDQVVVSGRMAPQVSPAQSRPGSPSLALSQPGFDFEGLLSNIESQEHLWLNHQDPEDPFVSPQFWKELAEQAAGPSTHPAFLDTETHSDLIHHLESFNFQNSPQVEATQLGSNVPQIEGLTPQADVQMASPHDSPEIPSHHDLPFGDFPQAGPSHLDALQEAQEAQETTTSGQNRSRTTQLAKSANGHRGGMASKGGTASKGA</sequence>
<protein>
    <submittedName>
        <fullName evidence="1">Uncharacterized protein</fullName>
    </submittedName>
</protein>
<proteinExistence type="predicted"/>
<evidence type="ECO:0000313" key="2">
    <source>
        <dbReference type="Proteomes" id="UP000308600"/>
    </source>
</evidence>
<dbReference type="EMBL" id="ML209779">
    <property type="protein sequence ID" value="TFK57989.1"/>
    <property type="molecule type" value="Genomic_DNA"/>
</dbReference>
<evidence type="ECO:0000313" key="1">
    <source>
        <dbReference type="EMBL" id="TFK57989.1"/>
    </source>
</evidence>
<reference evidence="1 2" key="1">
    <citation type="journal article" date="2019" name="Nat. Ecol. Evol.">
        <title>Megaphylogeny resolves global patterns of mushroom evolution.</title>
        <authorList>
            <person name="Varga T."/>
            <person name="Krizsan K."/>
            <person name="Foldi C."/>
            <person name="Dima B."/>
            <person name="Sanchez-Garcia M."/>
            <person name="Sanchez-Ramirez S."/>
            <person name="Szollosi G.J."/>
            <person name="Szarkandi J.G."/>
            <person name="Papp V."/>
            <person name="Albert L."/>
            <person name="Andreopoulos W."/>
            <person name="Angelini C."/>
            <person name="Antonin V."/>
            <person name="Barry K.W."/>
            <person name="Bougher N.L."/>
            <person name="Buchanan P."/>
            <person name="Buyck B."/>
            <person name="Bense V."/>
            <person name="Catcheside P."/>
            <person name="Chovatia M."/>
            <person name="Cooper J."/>
            <person name="Damon W."/>
            <person name="Desjardin D."/>
            <person name="Finy P."/>
            <person name="Geml J."/>
            <person name="Haridas S."/>
            <person name="Hughes K."/>
            <person name="Justo A."/>
            <person name="Karasinski D."/>
            <person name="Kautmanova I."/>
            <person name="Kiss B."/>
            <person name="Kocsube S."/>
            <person name="Kotiranta H."/>
            <person name="LaButti K.M."/>
            <person name="Lechner B.E."/>
            <person name="Liimatainen K."/>
            <person name="Lipzen A."/>
            <person name="Lukacs Z."/>
            <person name="Mihaltcheva S."/>
            <person name="Morgado L.N."/>
            <person name="Niskanen T."/>
            <person name="Noordeloos M.E."/>
            <person name="Ohm R.A."/>
            <person name="Ortiz-Santana B."/>
            <person name="Ovrebo C."/>
            <person name="Racz N."/>
            <person name="Riley R."/>
            <person name="Savchenko A."/>
            <person name="Shiryaev A."/>
            <person name="Soop K."/>
            <person name="Spirin V."/>
            <person name="Szebenyi C."/>
            <person name="Tomsovsky M."/>
            <person name="Tulloss R.E."/>
            <person name="Uehling J."/>
            <person name="Grigoriev I.V."/>
            <person name="Vagvolgyi C."/>
            <person name="Papp T."/>
            <person name="Martin F.M."/>
            <person name="Miettinen O."/>
            <person name="Hibbett D.S."/>
            <person name="Nagy L.G."/>
        </authorList>
    </citation>
    <scope>NUCLEOTIDE SEQUENCE [LARGE SCALE GENOMIC DNA]</scope>
    <source>
        <strain evidence="1 2">NL-1719</strain>
    </source>
</reference>
<name>A0ACD2ZXB6_9AGAR</name>
<organism evidence="1 2">
    <name type="scientific">Pluteus cervinus</name>
    <dbReference type="NCBI Taxonomy" id="181527"/>
    <lineage>
        <taxon>Eukaryota</taxon>
        <taxon>Fungi</taxon>
        <taxon>Dikarya</taxon>
        <taxon>Basidiomycota</taxon>
        <taxon>Agaricomycotina</taxon>
        <taxon>Agaricomycetes</taxon>
        <taxon>Agaricomycetidae</taxon>
        <taxon>Agaricales</taxon>
        <taxon>Pluteineae</taxon>
        <taxon>Pluteaceae</taxon>
        <taxon>Pluteus</taxon>
    </lineage>
</organism>
<gene>
    <name evidence="1" type="ORF">BDN72DRAFT_866316</name>
</gene>
<feature type="non-terminal residue" evidence="1">
    <location>
        <position position="338"/>
    </location>
</feature>
<accession>A0ACD2ZXB6</accession>
<keyword evidence="2" id="KW-1185">Reference proteome</keyword>